<dbReference type="EMBL" id="GBXM01074444">
    <property type="protein sequence ID" value="JAH34133.1"/>
    <property type="molecule type" value="Transcribed_RNA"/>
</dbReference>
<reference evidence="1" key="1">
    <citation type="submission" date="2014-11" db="EMBL/GenBank/DDBJ databases">
        <authorList>
            <person name="Amaro Gonzalez C."/>
        </authorList>
    </citation>
    <scope>NUCLEOTIDE SEQUENCE</scope>
</reference>
<accession>A0A0E9S0S9</accession>
<proteinExistence type="predicted"/>
<reference evidence="1" key="2">
    <citation type="journal article" date="2015" name="Fish Shellfish Immunol.">
        <title>Early steps in the European eel (Anguilla anguilla)-Vibrio vulnificus interaction in the gills: Role of the RtxA13 toxin.</title>
        <authorList>
            <person name="Callol A."/>
            <person name="Pajuelo D."/>
            <person name="Ebbesson L."/>
            <person name="Teles M."/>
            <person name="MacKenzie S."/>
            <person name="Amaro C."/>
        </authorList>
    </citation>
    <scope>NUCLEOTIDE SEQUENCE</scope>
</reference>
<dbReference type="AlphaFoldDB" id="A0A0E9S0S9"/>
<evidence type="ECO:0000313" key="1">
    <source>
        <dbReference type="EMBL" id="JAH34133.1"/>
    </source>
</evidence>
<organism evidence="1">
    <name type="scientific">Anguilla anguilla</name>
    <name type="common">European freshwater eel</name>
    <name type="synonym">Muraena anguilla</name>
    <dbReference type="NCBI Taxonomy" id="7936"/>
    <lineage>
        <taxon>Eukaryota</taxon>
        <taxon>Metazoa</taxon>
        <taxon>Chordata</taxon>
        <taxon>Craniata</taxon>
        <taxon>Vertebrata</taxon>
        <taxon>Euteleostomi</taxon>
        <taxon>Actinopterygii</taxon>
        <taxon>Neopterygii</taxon>
        <taxon>Teleostei</taxon>
        <taxon>Anguilliformes</taxon>
        <taxon>Anguillidae</taxon>
        <taxon>Anguilla</taxon>
    </lineage>
</organism>
<sequence length="19" mass="2315">MYSRRPGLMSVTMKIFHFL</sequence>
<name>A0A0E9S0S9_ANGAN</name>
<protein>
    <submittedName>
        <fullName evidence="1">Uncharacterized protein</fullName>
    </submittedName>
</protein>